<dbReference type="Pfam" id="PF00754">
    <property type="entry name" value="F5_F8_type_C"/>
    <property type="match status" value="1"/>
</dbReference>
<evidence type="ECO:0000256" key="3">
    <source>
        <dbReference type="ARBA" id="ARBA00023295"/>
    </source>
</evidence>
<dbReference type="Pfam" id="PF02836">
    <property type="entry name" value="Glyco_hydro_2_C"/>
    <property type="match status" value="1"/>
</dbReference>
<dbReference type="InterPro" id="IPR017853">
    <property type="entry name" value="GH"/>
</dbReference>
<dbReference type="InterPro" id="IPR006104">
    <property type="entry name" value="Glyco_hydro_2_N"/>
</dbReference>
<dbReference type="Gene3D" id="3.20.20.80">
    <property type="entry name" value="Glycosidases"/>
    <property type="match status" value="1"/>
</dbReference>
<evidence type="ECO:0000259" key="4">
    <source>
        <dbReference type="PROSITE" id="PS50022"/>
    </source>
</evidence>
<dbReference type="PROSITE" id="PS50022">
    <property type="entry name" value="FA58C_3"/>
    <property type="match status" value="1"/>
</dbReference>
<dbReference type="PANTHER" id="PTHR42732">
    <property type="entry name" value="BETA-GALACTOSIDASE"/>
    <property type="match status" value="1"/>
</dbReference>
<dbReference type="InterPro" id="IPR013783">
    <property type="entry name" value="Ig-like_fold"/>
</dbReference>
<proteinExistence type="inferred from homology"/>
<dbReference type="PANTHER" id="PTHR42732:SF1">
    <property type="entry name" value="BETA-MANNOSIDASE"/>
    <property type="match status" value="1"/>
</dbReference>
<dbReference type="SUPFAM" id="SSF49785">
    <property type="entry name" value="Galactose-binding domain-like"/>
    <property type="match status" value="2"/>
</dbReference>
<evidence type="ECO:0000256" key="2">
    <source>
        <dbReference type="ARBA" id="ARBA00022801"/>
    </source>
</evidence>
<dbReference type="InterPro" id="IPR008964">
    <property type="entry name" value="Invasin/intimin_cell_adhesion"/>
</dbReference>
<dbReference type="InterPro" id="IPR000421">
    <property type="entry name" value="FA58C"/>
</dbReference>
<evidence type="ECO:0000313" key="5">
    <source>
        <dbReference type="EMBL" id="OKZ10548.1"/>
    </source>
</evidence>
<dbReference type="Gene3D" id="2.60.120.260">
    <property type="entry name" value="Galactose-binding domain-like"/>
    <property type="match status" value="2"/>
</dbReference>
<dbReference type="Pfam" id="PF02837">
    <property type="entry name" value="Glyco_hydro_2_N"/>
    <property type="match status" value="1"/>
</dbReference>
<accession>A0A854C0T2</accession>
<dbReference type="PRINTS" id="PR00132">
    <property type="entry name" value="GLHYDRLASE2"/>
</dbReference>
<keyword evidence="2" id="KW-0378">Hydrolase</keyword>
<comment type="caution">
    <text evidence="5">The sequence shown here is derived from an EMBL/GenBank/DDBJ whole genome shotgun (WGS) entry which is preliminary data.</text>
</comment>
<dbReference type="Proteomes" id="UP000186685">
    <property type="component" value="Unassembled WGS sequence"/>
</dbReference>
<dbReference type="InterPro" id="IPR036156">
    <property type="entry name" value="Beta-gal/glucu_dom_sf"/>
</dbReference>
<dbReference type="EMBL" id="MNQR01000019">
    <property type="protein sequence ID" value="OKZ10548.1"/>
    <property type="molecule type" value="Genomic_DNA"/>
</dbReference>
<reference evidence="5 6" key="1">
    <citation type="journal article" date="2016" name="Nat. Biotechnol.">
        <title>Measurement of bacterial replication rates in microbial communities.</title>
        <authorList>
            <person name="Brown C.T."/>
            <person name="Olm M.R."/>
            <person name="Thomas B.C."/>
            <person name="Banfield J.F."/>
        </authorList>
    </citation>
    <scope>NUCLEOTIDE SEQUENCE [LARGE SCALE GENOMIC DNA]</scope>
    <source>
        <strain evidence="5">45_130</strain>
    </source>
</reference>
<dbReference type="SUPFAM" id="SSF51445">
    <property type="entry name" value="(Trans)glycosidases"/>
    <property type="match status" value="1"/>
</dbReference>
<dbReference type="InterPro" id="IPR006101">
    <property type="entry name" value="Glyco_hydro_2"/>
</dbReference>
<dbReference type="AlphaFoldDB" id="A0A854C0T2"/>
<dbReference type="Gene3D" id="2.60.40.10">
    <property type="entry name" value="Immunoglobulins"/>
    <property type="match status" value="2"/>
</dbReference>
<evidence type="ECO:0000256" key="1">
    <source>
        <dbReference type="ARBA" id="ARBA00007401"/>
    </source>
</evidence>
<dbReference type="SUPFAM" id="SSF49373">
    <property type="entry name" value="Invasin/intimin cell-adhesion fragments"/>
    <property type="match status" value="1"/>
</dbReference>
<dbReference type="Pfam" id="PF00703">
    <property type="entry name" value="Glyco_hydro_2"/>
    <property type="match status" value="1"/>
</dbReference>
<dbReference type="InterPro" id="IPR051913">
    <property type="entry name" value="GH2_Domain-Containing"/>
</dbReference>
<dbReference type="GO" id="GO:0004553">
    <property type="term" value="F:hydrolase activity, hydrolyzing O-glycosyl compounds"/>
    <property type="evidence" value="ECO:0007669"/>
    <property type="project" value="InterPro"/>
</dbReference>
<keyword evidence="3" id="KW-0326">Glycosidase</keyword>
<protein>
    <submittedName>
        <fullName evidence="5">Beta-galactosidase</fullName>
    </submittedName>
</protein>
<dbReference type="InterPro" id="IPR006103">
    <property type="entry name" value="Glyco_hydro_2_cat"/>
</dbReference>
<evidence type="ECO:0000313" key="6">
    <source>
        <dbReference type="Proteomes" id="UP000186685"/>
    </source>
</evidence>
<dbReference type="InterPro" id="IPR006102">
    <property type="entry name" value="Ig-like_GH2"/>
</dbReference>
<dbReference type="SUPFAM" id="SSF49303">
    <property type="entry name" value="beta-Galactosidase/glucuronidase domain"/>
    <property type="match status" value="1"/>
</dbReference>
<gene>
    <name evidence="5" type="ORF">BHV76_06285</name>
</gene>
<dbReference type="InterPro" id="IPR008979">
    <property type="entry name" value="Galactose-bd-like_sf"/>
</dbReference>
<organism evidence="5 6">
    <name type="scientific">Phocaeicola plebeius</name>
    <dbReference type="NCBI Taxonomy" id="310297"/>
    <lineage>
        <taxon>Bacteria</taxon>
        <taxon>Pseudomonadati</taxon>
        <taxon>Bacteroidota</taxon>
        <taxon>Bacteroidia</taxon>
        <taxon>Bacteroidales</taxon>
        <taxon>Bacteroidaceae</taxon>
        <taxon>Phocaeicola</taxon>
    </lineage>
</organism>
<name>A0A854C0T2_9BACT</name>
<dbReference type="GO" id="GO:0005975">
    <property type="term" value="P:carbohydrate metabolic process"/>
    <property type="evidence" value="ECO:0007669"/>
    <property type="project" value="InterPro"/>
</dbReference>
<comment type="similarity">
    <text evidence="1">Belongs to the glycosyl hydrolase 2 family.</text>
</comment>
<feature type="domain" description="F5/8 type C" evidence="4">
    <location>
        <begin position="722"/>
        <end position="865"/>
    </location>
</feature>
<sequence>MYDKDASNNDWKNLQNAVSCLQAKDKQLRETENFNREWTYMRGDAEGAEMKDFNDSSWEKIGLPHSFSIPYFLSKEFYTGYGWYRKKFNLDSNALKGQIYLEFDGVFQEAEVFLNGHKVGSHVGGYTGFSIDITEFAQKGSNTVAVRVNNIWKPDVAPRAGEHVFSGGIYRNVRIVKTSKVHIAWNGIFVTTEGLEESEGKESVADIAAEIENKSGKDVQCVIATDIVDAEGNIVASTEKTMKIKAESIGNCTQKTGKISNPILWSPERPYLYKAISKVSVNGTLVDSMHTEFGFRWFKWTADKGFFLNGKHLYLRGANVHQDQAGWGDAVTDKGAWRDVSMIKEAGFNIIRGSHYPHSPAFSKACDRLGLLFWSEAPFWGIGGFKGDGYWNSSAYPVNKKHEAGFEESALQQLEEMIRIHRNHPSIIAWSMCNEAFFSAPESMDGVRRLLKRMVDLTHKLDPTRPAAIGGAQRPLADDRIDLIGDIAGYNGDGATQPDFQNPPKPNIVSEYGSTTADRPGKYSAGWGDLQKNEGWKGFSWRSGQIIWCGFDHGSIAGSTLGKMGIIDYFRIPKRSWYWYRNEYAGIPHPEWPIEGTPYKLNIKASATQDVKADGTDDVQLTVNVLDKNGKLLNSTPDVTLKIVSGPSEFPTGRSITFSRNSDIRILDGQAAITVRAYNSGKSVIEAISEGLETARIEIEFEGAPKYKEGVSHVTEERRYVRWTNSAGTAGNLMTFGVNNPTFASSSMAGKTPGMATDGKKNTFWKADDKDTEPWITVDTEKGLNLEKMIVSLAEQGKYCYTVEVSNDNRTWTRAASENFEAKAGDAHETVFSGNVKNIVSRFVRIKFNKASKNVSVSEISIKGYVKQ</sequence>